<gene>
    <name evidence="2" type="ORF">EFA69_16605</name>
</gene>
<feature type="compositionally biased region" description="Low complexity" evidence="1">
    <location>
        <begin position="75"/>
        <end position="103"/>
    </location>
</feature>
<sequence>MLALLVAGFVFYKVSGLVYRLKNLEKKNRELEAGLKAMENHIRRSQKSQPQENNRNARGNQPQLSAPAQPTRSNQPQEARQKQQQPAKGQQQEPRNNQNQQRPPQEPKQRPEGQNQPQRQPREPRQPQEPRQKQGQQPQTAQQPQPQGQGGGAANQNPRQPQQQRRNENRRREPAANAAETEQNSAAQPAPVPTLGKELVGDNLLSELTQQPETPVSRTRYSIIPEDGIIKTHQLQHKPDSDSYLEIDTPADGSASTSYRFNLSGNQAFVISQGMDRLENAFSFEKPSNRMVNRIVQQGDGLLVRTSSGWKIQDKARIDFR</sequence>
<comment type="caution">
    <text evidence="2">The sequence shown here is derived from an EMBL/GenBank/DDBJ whole genome shotgun (WGS) entry which is preliminary data.</text>
</comment>
<reference evidence="2 3" key="1">
    <citation type="submission" date="2018-11" db="EMBL/GenBank/DDBJ databases">
        <title>Rufibacter latericius sp. nov., isolated from water in Baiyang Lake.</title>
        <authorList>
            <person name="Yang Y."/>
        </authorList>
    </citation>
    <scope>NUCLEOTIDE SEQUENCE [LARGE SCALE GENOMIC DNA]</scope>
    <source>
        <strain evidence="2 3">MCC P1</strain>
    </source>
</reference>
<evidence type="ECO:0000313" key="2">
    <source>
        <dbReference type="EMBL" id="RNI27733.1"/>
    </source>
</evidence>
<dbReference type="Proteomes" id="UP000271010">
    <property type="component" value="Unassembled WGS sequence"/>
</dbReference>
<keyword evidence="3" id="KW-1185">Reference proteome</keyword>
<feature type="compositionally biased region" description="Basic and acidic residues" evidence="1">
    <location>
        <begin position="120"/>
        <end position="132"/>
    </location>
</feature>
<feature type="compositionally biased region" description="Polar residues" evidence="1">
    <location>
        <begin position="47"/>
        <end position="74"/>
    </location>
</feature>
<accession>A0A3M9MS67</accession>
<dbReference type="AlphaFoldDB" id="A0A3M9MS67"/>
<feature type="region of interest" description="Disordered" evidence="1">
    <location>
        <begin position="41"/>
        <end position="197"/>
    </location>
</feature>
<dbReference type="EMBL" id="RJJE01000017">
    <property type="protein sequence ID" value="RNI27733.1"/>
    <property type="molecule type" value="Genomic_DNA"/>
</dbReference>
<name>A0A3M9MS67_9BACT</name>
<evidence type="ECO:0000256" key="1">
    <source>
        <dbReference type="SAM" id="MobiDB-lite"/>
    </source>
</evidence>
<feature type="compositionally biased region" description="Basic and acidic residues" evidence="1">
    <location>
        <begin position="165"/>
        <end position="174"/>
    </location>
</feature>
<evidence type="ECO:0000313" key="3">
    <source>
        <dbReference type="Proteomes" id="UP000271010"/>
    </source>
</evidence>
<proteinExistence type="predicted"/>
<organism evidence="2 3">
    <name type="scientific">Rufibacter immobilis</name>
    <dbReference type="NCBI Taxonomy" id="1348778"/>
    <lineage>
        <taxon>Bacteria</taxon>
        <taxon>Pseudomonadati</taxon>
        <taxon>Bacteroidota</taxon>
        <taxon>Cytophagia</taxon>
        <taxon>Cytophagales</taxon>
        <taxon>Hymenobacteraceae</taxon>
        <taxon>Rufibacter</taxon>
    </lineage>
</organism>
<feature type="compositionally biased region" description="Low complexity" evidence="1">
    <location>
        <begin position="133"/>
        <end position="147"/>
    </location>
</feature>
<feature type="compositionally biased region" description="Low complexity" evidence="1">
    <location>
        <begin position="154"/>
        <end position="164"/>
    </location>
</feature>
<protein>
    <submittedName>
        <fullName evidence="2">Uncharacterized protein</fullName>
    </submittedName>
</protein>